<evidence type="ECO:0000313" key="2">
    <source>
        <dbReference type="Proteomes" id="UP000723463"/>
    </source>
</evidence>
<gene>
    <name evidence="1" type="ORF">EC957_004492</name>
</gene>
<dbReference type="SUPFAM" id="SSF52047">
    <property type="entry name" value="RNI-like"/>
    <property type="match status" value="1"/>
</dbReference>
<proteinExistence type="predicted"/>
<evidence type="ECO:0000313" key="1">
    <source>
        <dbReference type="EMBL" id="KAF9549192.1"/>
    </source>
</evidence>
<dbReference type="Proteomes" id="UP000723463">
    <property type="component" value="Unassembled WGS sequence"/>
</dbReference>
<dbReference type="InterPro" id="IPR032675">
    <property type="entry name" value="LRR_dom_sf"/>
</dbReference>
<organism evidence="1 2">
    <name type="scientific">Mortierella hygrophila</name>
    <dbReference type="NCBI Taxonomy" id="979708"/>
    <lineage>
        <taxon>Eukaryota</taxon>
        <taxon>Fungi</taxon>
        <taxon>Fungi incertae sedis</taxon>
        <taxon>Mucoromycota</taxon>
        <taxon>Mortierellomycotina</taxon>
        <taxon>Mortierellomycetes</taxon>
        <taxon>Mortierellales</taxon>
        <taxon>Mortierellaceae</taxon>
        <taxon>Mortierella</taxon>
    </lineage>
</organism>
<reference evidence="1" key="1">
    <citation type="journal article" date="2020" name="Fungal Divers.">
        <title>Resolving the Mortierellaceae phylogeny through synthesis of multi-gene phylogenetics and phylogenomics.</title>
        <authorList>
            <person name="Vandepol N."/>
            <person name="Liber J."/>
            <person name="Desiro A."/>
            <person name="Na H."/>
            <person name="Kennedy M."/>
            <person name="Barry K."/>
            <person name="Grigoriev I.V."/>
            <person name="Miller A.N."/>
            <person name="O'Donnell K."/>
            <person name="Stajich J.E."/>
            <person name="Bonito G."/>
        </authorList>
    </citation>
    <scope>NUCLEOTIDE SEQUENCE</scope>
    <source>
        <strain evidence="1">NRRL 2591</strain>
    </source>
</reference>
<evidence type="ECO:0008006" key="3">
    <source>
        <dbReference type="Google" id="ProtNLM"/>
    </source>
</evidence>
<dbReference type="AlphaFoldDB" id="A0A9P6FEM0"/>
<sequence length="374" mass="43339">MTWPFITTGTTSTATRATALRNPLNLPEIRLLIAPYLDRASLLACCQVNRAFLSSFRYVLTWASVTLERCTREDFPLWLIQQNEHLIRRLVLEDTQVFINGWKFLHCRNLKVLDLCVDSRRFDDDHGRHPAIREVGAQMQQLIRQNLGLEELRINWEPMSLQHRQILNRDLDNVYSCSIVKLTLFEATCDAYVINALVEHCPRMEELEIEGYYLTPPGGLQVELELKQVRKLTMARVACRHGHVLFIGPEVRELRLRYFLHNTLVGPSWMLPKLESLYCEKLEGAVANRVIGQWNVSQLRKVELRKMSDLRETLTCLVEQSEGAIRELTVDRDSMWTLSFAERRGFLGQMPQLEKLNGYHPRSWASSAQSCTIS</sequence>
<name>A0A9P6FEM0_9FUNG</name>
<comment type="caution">
    <text evidence="1">The sequence shown here is derived from an EMBL/GenBank/DDBJ whole genome shotgun (WGS) entry which is preliminary data.</text>
</comment>
<protein>
    <recommendedName>
        <fullName evidence="3">F-box domain-containing protein</fullName>
    </recommendedName>
</protein>
<dbReference type="EMBL" id="JAAAXW010000021">
    <property type="protein sequence ID" value="KAF9549192.1"/>
    <property type="molecule type" value="Genomic_DNA"/>
</dbReference>
<dbReference type="Gene3D" id="3.80.10.10">
    <property type="entry name" value="Ribonuclease Inhibitor"/>
    <property type="match status" value="1"/>
</dbReference>
<accession>A0A9P6FEM0</accession>
<keyword evidence="2" id="KW-1185">Reference proteome</keyword>